<evidence type="ECO:0000259" key="12">
    <source>
        <dbReference type="PROSITE" id="PS50188"/>
    </source>
</evidence>
<dbReference type="KEGG" id="char:105895831"/>
<dbReference type="Gene3D" id="3.80.10.10">
    <property type="entry name" value="Ribonuclease Inhibitor"/>
    <property type="match status" value="2"/>
</dbReference>
<organism evidence="14 18">
    <name type="scientific">Clupea harengus</name>
    <name type="common">Atlantic herring</name>
    <dbReference type="NCBI Taxonomy" id="7950"/>
    <lineage>
        <taxon>Eukaryota</taxon>
        <taxon>Metazoa</taxon>
        <taxon>Chordata</taxon>
        <taxon>Craniata</taxon>
        <taxon>Vertebrata</taxon>
        <taxon>Euteleostomi</taxon>
        <taxon>Actinopterygii</taxon>
        <taxon>Neopterygii</taxon>
        <taxon>Teleostei</taxon>
        <taxon>Clupei</taxon>
        <taxon>Clupeiformes</taxon>
        <taxon>Clupeoidei</taxon>
        <taxon>Clupeidae</taxon>
        <taxon>Clupea</taxon>
    </lineage>
</organism>
<name>A0A6P8EQV5_CLUHA</name>
<keyword evidence="3" id="KW-0433">Leucine-rich repeat</keyword>
<dbReference type="PROSITE" id="PS00518">
    <property type="entry name" value="ZF_RING_1"/>
    <property type="match status" value="1"/>
</dbReference>
<evidence type="ECO:0000256" key="8">
    <source>
        <dbReference type="ARBA" id="ARBA00022833"/>
    </source>
</evidence>
<dbReference type="Pfam" id="PF14484">
    <property type="entry name" value="FISNA"/>
    <property type="match status" value="1"/>
</dbReference>
<dbReference type="GeneID" id="105895831"/>
<evidence type="ECO:0000256" key="9">
    <source>
        <dbReference type="ARBA" id="ARBA00022840"/>
    </source>
</evidence>
<keyword evidence="9" id="KW-0067">ATP-binding</keyword>
<evidence type="ECO:0000256" key="4">
    <source>
        <dbReference type="ARBA" id="ARBA00022723"/>
    </source>
</evidence>
<dbReference type="CDD" id="cd16040">
    <property type="entry name" value="SPRY_PRY_SNTX"/>
    <property type="match status" value="1"/>
</dbReference>
<keyword evidence="2" id="KW-0963">Cytoplasm</keyword>
<dbReference type="InterPro" id="IPR018957">
    <property type="entry name" value="Znf_C3HC4_RING-type"/>
</dbReference>
<evidence type="ECO:0000256" key="6">
    <source>
        <dbReference type="ARBA" id="ARBA00022741"/>
    </source>
</evidence>
<dbReference type="InterPro" id="IPR001611">
    <property type="entry name" value="Leu-rich_rpt"/>
</dbReference>
<dbReference type="InterPro" id="IPR001870">
    <property type="entry name" value="B30.2/SPRY"/>
</dbReference>
<dbReference type="AlphaFoldDB" id="A0A6P8EQV5"/>
<evidence type="ECO:0000313" key="18">
    <source>
        <dbReference type="RefSeq" id="XP_031418528.1"/>
    </source>
</evidence>
<dbReference type="InterPro" id="IPR041267">
    <property type="entry name" value="NLRP_HD2"/>
</dbReference>
<dbReference type="PROSITE" id="PS50089">
    <property type="entry name" value="ZF_RING_2"/>
    <property type="match status" value="1"/>
</dbReference>
<dbReference type="GO" id="GO:0005737">
    <property type="term" value="C:cytoplasm"/>
    <property type="evidence" value="ECO:0007669"/>
    <property type="project" value="UniProtKB-SubCell"/>
</dbReference>
<dbReference type="FunFam" id="3.40.50.300:FF:000210">
    <property type="entry name" value="Si:dkey-16p6.1"/>
    <property type="match status" value="1"/>
</dbReference>
<dbReference type="InterPro" id="IPR051261">
    <property type="entry name" value="NLR"/>
</dbReference>
<evidence type="ECO:0000259" key="11">
    <source>
        <dbReference type="PROSITE" id="PS50089"/>
    </source>
</evidence>
<keyword evidence="7 10" id="KW-0863">Zinc-finger</keyword>
<dbReference type="Gene3D" id="3.40.50.300">
    <property type="entry name" value="P-loop containing nucleotide triphosphate hydrolases"/>
    <property type="match status" value="1"/>
</dbReference>
<accession>A0A6P8EQV5</accession>
<dbReference type="Pfam" id="PF13516">
    <property type="entry name" value="LRR_6"/>
    <property type="match status" value="4"/>
</dbReference>
<dbReference type="RefSeq" id="XP_031418526.1">
    <property type="nucleotide sequence ID" value="XM_031562666.2"/>
</dbReference>
<dbReference type="SMART" id="SM01288">
    <property type="entry name" value="FISNA"/>
    <property type="match status" value="1"/>
</dbReference>
<dbReference type="SMART" id="SM00368">
    <property type="entry name" value="LRR_RI"/>
    <property type="match status" value="7"/>
</dbReference>
<dbReference type="InterPro" id="IPR001841">
    <property type="entry name" value="Znf_RING"/>
</dbReference>
<comment type="subcellular location">
    <subcellularLocation>
        <location evidence="1">Cytoplasm</location>
    </subcellularLocation>
</comment>
<evidence type="ECO:0000256" key="10">
    <source>
        <dbReference type="PROSITE-ProRule" id="PRU00175"/>
    </source>
</evidence>
<keyword evidence="4" id="KW-0479">Metal-binding</keyword>
<keyword evidence="5" id="KW-0677">Repeat</keyword>
<evidence type="ECO:0000256" key="2">
    <source>
        <dbReference type="ARBA" id="ARBA00022490"/>
    </source>
</evidence>
<evidence type="ECO:0000256" key="7">
    <source>
        <dbReference type="ARBA" id="ARBA00022771"/>
    </source>
</evidence>
<dbReference type="Pfam" id="PF13765">
    <property type="entry name" value="PRY"/>
    <property type="match status" value="1"/>
</dbReference>
<keyword evidence="14" id="KW-1185">Reference proteome</keyword>
<dbReference type="InterPro" id="IPR043136">
    <property type="entry name" value="B30.2/SPRY_sf"/>
</dbReference>
<dbReference type="RefSeq" id="XP_031418525.1">
    <property type="nucleotide sequence ID" value="XM_031562665.2"/>
</dbReference>
<dbReference type="InterPro" id="IPR003877">
    <property type="entry name" value="SPRY_dom"/>
</dbReference>
<evidence type="ECO:0000256" key="5">
    <source>
        <dbReference type="ARBA" id="ARBA00022737"/>
    </source>
</evidence>
<feature type="domain" description="NACHT" evidence="13">
    <location>
        <begin position="227"/>
        <end position="360"/>
    </location>
</feature>
<dbReference type="InterPro" id="IPR013083">
    <property type="entry name" value="Znf_RING/FYVE/PHD"/>
</dbReference>
<dbReference type="PRINTS" id="PR01407">
    <property type="entry name" value="BUTYPHLNCDUF"/>
</dbReference>
<feature type="domain" description="B30.2/SPRY" evidence="12">
    <location>
        <begin position="973"/>
        <end position="1165"/>
    </location>
</feature>
<dbReference type="InterPro" id="IPR017907">
    <property type="entry name" value="Znf_RING_CS"/>
</dbReference>
<dbReference type="RefSeq" id="XP_031418528.1">
    <property type="nucleotide sequence ID" value="XM_031562668.2"/>
</dbReference>
<evidence type="ECO:0000313" key="16">
    <source>
        <dbReference type="RefSeq" id="XP_031418526.1"/>
    </source>
</evidence>
<dbReference type="PANTHER" id="PTHR24106">
    <property type="entry name" value="NACHT, LRR AND CARD DOMAINS-CONTAINING"/>
    <property type="match status" value="1"/>
</dbReference>
<dbReference type="SMART" id="SM00589">
    <property type="entry name" value="PRY"/>
    <property type="match status" value="1"/>
</dbReference>
<dbReference type="SUPFAM" id="SSF49899">
    <property type="entry name" value="Concanavalin A-like lectins/glucanases"/>
    <property type="match status" value="1"/>
</dbReference>
<dbReference type="GO" id="GO:0005524">
    <property type="term" value="F:ATP binding"/>
    <property type="evidence" value="ECO:0007669"/>
    <property type="project" value="UniProtKB-KW"/>
</dbReference>
<dbReference type="SUPFAM" id="SSF52047">
    <property type="entry name" value="RNI-like"/>
    <property type="match status" value="1"/>
</dbReference>
<dbReference type="InterPro" id="IPR041075">
    <property type="entry name" value="NOD1/2_WH"/>
</dbReference>
<dbReference type="InterPro" id="IPR007111">
    <property type="entry name" value="NACHT_NTPase"/>
</dbReference>
<dbReference type="SMART" id="SM00184">
    <property type="entry name" value="RING"/>
    <property type="match status" value="1"/>
</dbReference>
<keyword evidence="6" id="KW-0547">Nucleotide-binding</keyword>
<evidence type="ECO:0000313" key="15">
    <source>
        <dbReference type="RefSeq" id="XP_031418525.1"/>
    </source>
</evidence>
<evidence type="ECO:0000313" key="17">
    <source>
        <dbReference type="RefSeq" id="XP_031418527.1"/>
    </source>
</evidence>
<dbReference type="Pfam" id="PF00097">
    <property type="entry name" value="zf-C3HC4"/>
    <property type="match status" value="1"/>
</dbReference>
<dbReference type="SMART" id="SM00449">
    <property type="entry name" value="SPRY"/>
    <property type="match status" value="1"/>
</dbReference>
<dbReference type="InterPro" id="IPR029495">
    <property type="entry name" value="NACHT-assoc"/>
</dbReference>
<dbReference type="Pfam" id="PF17776">
    <property type="entry name" value="NLRC4_HD2"/>
    <property type="match status" value="1"/>
</dbReference>
<dbReference type="SUPFAM" id="SSF57850">
    <property type="entry name" value="RING/U-box"/>
    <property type="match status" value="1"/>
</dbReference>
<dbReference type="InterPro" id="IPR003879">
    <property type="entry name" value="Butyrophylin_SPRY"/>
</dbReference>
<dbReference type="RefSeq" id="XP_031418527.1">
    <property type="nucleotide sequence ID" value="XM_031562667.2"/>
</dbReference>
<protein>
    <submittedName>
        <fullName evidence="15 16">NACHT, LRR and PYD domains-containing protein 12-like</fullName>
    </submittedName>
</protein>
<dbReference type="PROSITE" id="PS50188">
    <property type="entry name" value="B302_SPRY"/>
    <property type="match status" value="1"/>
</dbReference>
<dbReference type="Gene3D" id="2.60.120.920">
    <property type="match status" value="1"/>
</dbReference>
<dbReference type="GO" id="GO:0008270">
    <property type="term" value="F:zinc ion binding"/>
    <property type="evidence" value="ECO:0007669"/>
    <property type="project" value="UniProtKB-KW"/>
</dbReference>
<reference evidence="15 16" key="1">
    <citation type="submission" date="2025-04" db="UniProtKB">
        <authorList>
            <consortium name="RefSeq"/>
        </authorList>
    </citation>
    <scope>IDENTIFICATION</scope>
</reference>
<evidence type="ECO:0000256" key="1">
    <source>
        <dbReference type="ARBA" id="ARBA00004496"/>
    </source>
</evidence>
<dbReference type="InterPro" id="IPR006574">
    <property type="entry name" value="PRY"/>
</dbReference>
<proteinExistence type="predicted"/>
<evidence type="ECO:0000259" key="13">
    <source>
        <dbReference type="PROSITE" id="PS50837"/>
    </source>
</evidence>
<sequence>MERGLGSPLTQDQSRCGVCEQVLRDPVITTCGHSFCKQCISSCWAGADPPGGATCPRCAGQRSAQSQPPGANYAQGCIDPGQARAPVVSSTTTAEGGSSIFNPSLAGCNIYGPVTFNSETHSTIGGRRWSEKEPDGAILQEVLTDHKSRMKKRFECIFEGIEMKANKKLLNKIYTALYITEVYSEGMDNEHEVWQLETAFKKQKAQDKPINCNDIFKPFPGENGHIRVVLTKGVAGIGKTVSVQKFVLDWADGKANQNIRFMFVFPFRDLHSVKEAHSLQTLILGFHPELKNLDAPDKYYDDDRTILIFDGLDESRLPLNFQDNEAFFDVSKVSSVDALITNLIQGNLLSSALVWITTRPVAACQIPIKYVHQVTEVRGFSELQKEEYFRKRCEDAAQAEKIIAHFKTSRSLQVMCHIPVFCWIAATVFQQILRRTKDNSEIPKTLTQMYAHFLLIQTSINDQKYHGGRGGTDREGLLVSHRDAVLKLAELAFKQTMKGNIMFYEDDLRECSIDVDEASVYSGMCTEILKEESVFYQQKVYFFVHLSIQEFLAAFHAFVAHTNGNFKELQPLLRVRGSKGRTQGELPLTQFLKETLYTALNSKNGNLDLFLRFLLGITLESNQKLLQGLLPRQQRSTEAINDMIQYIKTYRGKDFSPERCINLFHCLVEMNDHSMHTEIHEYLQSEGSRKPLSSSFCSSLAYVLLMSEEVLEEFNLRKYNTSSDEGRKRLVPVVRCCRKALLAACNLNKTSCEIVASALQSADCHLVELDLGKNDLLDAGVDCVFDSMLSTHCKLEILRVPECKVTETSCGSLRVALQSQLCHLRELDMSGNELKDSGVMSICKGLKNPHCKLKTLRLACCGLTEVSCRGLGPVLQSPGSTLRELDLTENDLRDSGTKLLATGLGSSQCKLEKLKLLGCLISEEGCLSLASALKSNPSHLLELDLSYNHPGDMGAELLTVRRIDPGSKLPEINVDHGAACRLRSGLRKYACKLSFDPNTAHRKLSLSEDNRNVECTMREQPYPDHPERFSTWQVLCREPQSGRSYWEVERSGWYGVVVGVSYKVTEGRMQHNKIGYDDWSWSLACYDNRFTARHNKRRTNIPAPVLNAHRIAVYLNWPAGLLSFFSAAEGTLTHLHTFYSRFSEPLYPALRFIFAGSSASICELA</sequence>
<keyword evidence="8" id="KW-0862">Zinc</keyword>
<feature type="domain" description="RING-type" evidence="11">
    <location>
        <begin position="16"/>
        <end position="58"/>
    </location>
</feature>
<dbReference type="InterPro" id="IPR013320">
    <property type="entry name" value="ConA-like_dom_sf"/>
</dbReference>
<gene>
    <name evidence="15 16 17 18" type="primary">LOC105895831</name>
</gene>
<dbReference type="InterPro" id="IPR032675">
    <property type="entry name" value="LRR_dom_sf"/>
</dbReference>
<evidence type="ECO:0000256" key="3">
    <source>
        <dbReference type="ARBA" id="ARBA00022614"/>
    </source>
</evidence>
<dbReference type="Proteomes" id="UP000515152">
    <property type="component" value="Chromosome 24"/>
</dbReference>
<dbReference type="InterPro" id="IPR027417">
    <property type="entry name" value="P-loop_NTPase"/>
</dbReference>
<dbReference type="Gene3D" id="3.30.40.10">
    <property type="entry name" value="Zinc/RING finger domain, C3HC4 (zinc finger)"/>
    <property type="match status" value="1"/>
</dbReference>
<dbReference type="Pfam" id="PF17779">
    <property type="entry name" value="WHD_NOD2"/>
    <property type="match status" value="1"/>
</dbReference>
<dbReference type="OrthoDB" id="120976at2759"/>
<dbReference type="PROSITE" id="PS50837">
    <property type="entry name" value="NACHT"/>
    <property type="match status" value="1"/>
</dbReference>
<dbReference type="Pfam" id="PF05729">
    <property type="entry name" value="NACHT"/>
    <property type="match status" value="1"/>
</dbReference>
<evidence type="ECO:0000313" key="14">
    <source>
        <dbReference type="Proteomes" id="UP000515152"/>
    </source>
</evidence>